<dbReference type="AlphaFoldDB" id="A0A561P631"/>
<name>A0A561P631_9BACT</name>
<dbReference type="PROSITE" id="PS51257">
    <property type="entry name" value="PROKAR_LIPOPROTEIN"/>
    <property type="match status" value="1"/>
</dbReference>
<evidence type="ECO:0000313" key="2">
    <source>
        <dbReference type="Proteomes" id="UP000320811"/>
    </source>
</evidence>
<dbReference type="EMBL" id="VIWO01000012">
    <property type="protein sequence ID" value="TWF33576.1"/>
    <property type="molecule type" value="Genomic_DNA"/>
</dbReference>
<reference evidence="1 2" key="1">
    <citation type="submission" date="2019-06" db="EMBL/GenBank/DDBJ databases">
        <title>Sorghum-associated microbial communities from plants grown in Nebraska, USA.</title>
        <authorList>
            <person name="Schachtman D."/>
        </authorList>
    </citation>
    <scope>NUCLEOTIDE SEQUENCE [LARGE SCALE GENOMIC DNA]</scope>
    <source>
        <strain evidence="1 2">1209</strain>
    </source>
</reference>
<evidence type="ECO:0008006" key="3">
    <source>
        <dbReference type="Google" id="ProtNLM"/>
    </source>
</evidence>
<proteinExistence type="predicted"/>
<dbReference type="RefSeq" id="WP_145674135.1">
    <property type="nucleotide sequence ID" value="NZ_VIWO01000012.1"/>
</dbReference>
<keyword evidence="2" id="KW-1185">Reference proteome</keyword>
<organism evidence="1 2">
    <name type="scientific">Chitinophaga polysaccharea</name>
    <dbReference type="NCBI Taxonomy" id="1293035"/>
    <lineage>
        <taxon>Bacteria</taxon>
        <taxon>Pseudomonadati</taxon>
        <taxon>Bacteroidota</taxon>
        <taxon>Chitinophagia</taxon>
        <taxon>Chitinophagales</taxon>
        <taxon>Chitinophagaceae</taxon>
        <taxon>Chitinophaga</taxon>
    </lineage>
</organism>
<evidence type="ECO:0000313" key="1">
    <source>
        <dbReference type="EMBL" id="TWF33576.1"/>
    </source>
</evidence>
<protein>
    <recommendedName>
        <fullName evidence="3">Lipoprotein</fullName>
    </recommendedName>
</protein>
<dbReference type="OrthoDB" id="675887at2"/>
<sequence length="109" mass="12095">MKRIFPVLAVALAMTACFKDPPNISKPMFYFETLCNNPWGPALTTKQDTVAAWLSKQNIHYEYLSIQGEIFSGAANVTKCDTLTNRQIVVAVLYANTSKAAAARFKSPY</sequence>
<comment type="caution">
    <text evidence="1">The sequence shown here is derived from an EMBL/GenBank/DDBJ whole genome shotgun (WGS) entry which is preliminary data.</text>
</comment>
<gene>
    <name evidence="1" type="ORF">FHW36_11217</name>
</gene>
<accession>A0A561P631</accession>
<dbReference type="Proteomes" id="UP000320811">
    <property type="component" value="Unassembled WGS sequence"/>
</dbReference>